<dbReference type="EMBL" id="SMGD01000004">
    <property type="protein sequence ID" value="TCK62754.1"/>
    <property type="molecule type" value="Genomic_DNA"/>
</dbReference>
<dbReference type="GO" id="GO:0009279">
    <property type="term" value="C:cell outer membrane"/>
    <property type="evidence" value="ECO:0007669"/>
    <property type="project" value="UniProtKB-SubCell"/>
</dbReference>
<feature type="domain" description="NolW-like" evidence="13">
    <location>
        <begin position="268"/>
        <end position="350"/>
    </location>
</feature>
<keyword evidence="5" id="KW-0812">Transmembrane</keyword>
<feature type="domain" description="NolW-like" evidence="13">
    <location>
        <begin position="193"/>
        <end position="261"/>
    </location>
</feature>
<keyword evidence="9" id="KW-0998">Cell outer membrane</keyword>
<evidence type="ECO:0000313" key="15">
    <source>
        <dbReference type="EMBL" id="TCK62754.1"/>
    </source>
</evidence>
<proteinExistence type="inferred from homology"/>
<keyword evidence="16" id="KW-1185">Reference proteome</keyword>
<feature type="signal peptide" evidence="11">
    <location>
        <begin position="1"/>
        <end position="26"/>
    </location>
</feature>
<dbReference type="PRINTS" id="PR00811">
    <property type="entry name" value="BCTERIALGSPD"/>
</dbReference>
<evidence type="ECO:0000259" key="12">
    <source>
        <dbReference type="Pfam" id="PF00263"/>
    </source>
</evidence>
<evidence type="ECO:0000256" key="1">
    <source>
        <dbReference type="ARBA" id="ARBA00004442"/>
    </source>
</evidence>
<dbReference type="PANTHER" id="PTHR30332">
    <property type="entry name" value="PROBABLE GENERAL SECRETION PATHWAY PROTEIN D"/>
    <property type="match status" value="1"/>
</dbReference>
<protein>
    <submittedName>
        <fullName evidence="15">General secretion pathway protein D</fullName>
    </submittedName>
</protein>
<dbReference type="Gene3D" id="3.30.1370.120">
    <property type="match status" value="3"/>
</dbReference>
<feature type="domain" description="Type II/III secretion system secretin-like" evidence="12">
    <location>
        <begin position="451"/>
        <end position="610"/>
    </location>
</feature>
<evidence type="ECO:0000256" key="8">
    <source>
        <dbReference type="ARBA" id="ARBA00023136"/>
    </source>
</evidence>
<evidence type="ECO:0000256" key="10">
    <source>
        <dbReference type="RuleBase" id="RU004004"/>
    </source>
</evidence>
<organism evidence="15 16">
    <name type="scientific">Celerinatantimonas diazotrophica</name>
    <dbReference type="NCBI Taxonomy" id="412034"/>
    <lineage>
        <taxon>Bacteria</taxon>
        <taxon>Pseudomonadati</taxon>
        <taxon>Pseudomonadota</taxon>
        <taxon>Gammaproteobacteria</taxon>
        <taxon>Celerinatantimonadaceae</taxon>
        <taxon>Celerinatantimonas</taxon>
    </lineage>
</organism>
<dbReference type="PANTHER" id="PTHR30332:SF24">
    <property type="entry name" value="SECRETIN GSPD-RELATED"/>
    <property type="match status" value="1"/>
</dbReference>
<evidence type="ECO:0000256" key="9">
    <source>
        <dbReference type="ARBA" id="ARBA00023237"/>
    </source>
</evidence>
<reference evidence="15 16" key="1">
    <citation type="submission" date="2019-03" db="EMBL/GenBank/DDBJ databases">
        <title>Genomic Encyclopedia of Type Strains, Phase IV (KMG-IV): sequencing the most valuable type-strain genomes for metagenomic binning, comparative biology and taxonomic classification.</title>
        <authorList>
            <person name="Goeker M."/>
        </authorList>
    </citation>
    <scope>NUCLEOTIDE SEQUENCE [LARGE SCALE GENOMIC DNA]</scope>
    <source>
        <strain evidence="15 16">DSM 18577</strain>
    </source>
</reference>
<evidence type="ECO:0000256" key="6">
    <source>
        <dbReference type="ARBA" id="ARBA00022729"/>
    </source>
</evidence>
<dbReference type="RefSeq" id="WP_131911291.1">
    <property type="nucleotide sequence ID" value="NZ_OU594967.1"/>
</dbReference>
<dbReference type="Pfam" id="PF21305">
    <property type="entry name" value="type_II_gspD_N0"/>
    <property type="match status" value="1"/>
</dbReference>
<evidence type="ECO:0000256" key="5">
    <source>
        <dbReference type="ARBA" id="ARBA00022692"/>
    </source>
</evidence>
<evidence type="ECO:0000256" key="7">
    <source>
        <dbReference type="ARBA" id="ARBA00022927"/>
    </source>
</evidence>
<keyword evidence="8" id="KW-0472">Membrane</keyword>
<evidence type="ECO:0000256" key="3">
    <source>
        <dbReference type="ARBA" id="ARBA00022448"/>
    </source>
</evidence>
<evidence type="ECO:0000259" key="14">
    <source>
        <dbReference type="Pfam" id="PF21305"/>
    </source>
</evidence>
<dbReference type="GO" id="GO:0015627">
    <property type="term" value="C:type II protein secretion system complex"/>
    <property type="evidence" value="ECO:0007669"/>
    <property type="project" value="InterPro"/>
</dbReference>
<dbReference type="GO" id="GO:0015628">
    <property type="term" value="P:protein secretion by the type II secretion system"/>
    <property type="evidence" value="ECO:0007669"/>
    <property type="project" value="InterPro"/>
</dbReference>
<dbReference type="InterPro" id="IPR004846">
    <property type="entry name" value="T2SS/T3SS_dom"/>
</dbReference>
<accession>A0A4R1KDW2</accession>
<feature type="chain" id="PRO_5020945830" evidence="11">
    <location>
        <begin position="27"/>
        <end position="687"/>
    </location>
</feature>
<dbReference type="InterPro" id="IPR013356">
    <property type="entry name" value="T2SS_GspD"/>
</dbReference>
<evidence type="ECO:0000256" key="11">
    <source>
        <dbReference type="SAM" id="SignalP"/>
    </source>
</evidence>
<feature type="domain" description="GspD-like N0" evidence="14">
    <location>
        <begin position="32"/>
        <end position="101"/>
    </location>
</feature>
<keyword evidence="7" id="KW-0653">Protein transport</keyword>
<dbReference type="InterPro" id="IPR049371">
    <property type="entry name" value="GspD-like_N0"/>
</dbReference>
<comment type="subcellular location">
    <subcellularLocation>
        <location evidence="1 10">Cell outer membrane</location>
    </subcellularLocation>
</comment>
<dbReference type="InterPro" id="IPR001775">
    <property type="entry name" value="GspD/PilQ"/>
</dbReference>
<feature type="domain" description="NolW-like" evidence="13">
    <location>
        <begin position="128"/>
        <end position="191"/>
    </location>
</feature>
<evidence type="ECO:0000313" key="16">
    <source>
        <dbReference type="Proteomes" id="UP000295565"/>
    </source>
</evidence>
<dbReference type="Pfam" id="PF03958">
    <property type="entry name" value="Secretin_N"/>
    <property type="match status" value="3"/>
</dbReference>
<comment type="similarity">
    <text evidence="2">Belongs to the bacterial secretin family. GSP D subfamily.</text>
</comment>
<dbReference type="Pfam" id="PF00263">
    <property type="entry name" value="Secretin"/>
    <property type="match status" value="1"/>
</dbReference>
<evidence type="ECO:0000259" key="13">
    <source>
        <dbReference type="Pfam" id="PF03958"/>
    </source>
</evidence>
<dbReference type="OrthoDB" id="9775455at2"/>
<dbReference type="NCBIfam" id="TIGR02517">
    <property type="entry name" value="type_II_gspD"/>
    <property type="match status" value="1"/>
</dbReference>
<dbReference type="InterPro" id="IPR005644">
    <property type="entry name" value="NolW-like"/>
</dbReference>
<evidence type="ECO:0000256" key="2">
    <source>
        <dbReference type="ARBA" id="ARBA00006980"/>
    </source>
</evidence>
<keyword evidence="4" id="KW-1134">Transmembrane beta strand</keyword>
<keyword evidence="3 10" id="KW-0813">Transport</keyword>
<dbReference type="Proteomes" id="UP000295565">
    <property type="component" value="Unassembled WGS sequence"/>
</dbReference>
<name>A0A4R1KDW2_9GAMM</name>
<evidence type="ECO:0000256" key="4">
    <source>
        <dbReference type="ARBA" id="ARBA00022452"/>
    </source>
</evidence>
<dbReference type="InterPro" id="IPR050810">
    <property type="entry name" value="Bact_Secretion_Sys_Channel"/>
</dbReference>
<keyword evidence="6 11" id="KW-0732">Signal</keyword>
<dbReference type="AlphaFoldDB" id="A0A4R1KDW2"/>
<comment type="caution">
    <text evidence="15">The sequence shown here is derived from an EMBL/GenBank/DDBJ whole genome shotgun (WGS) entry which is preliminary data.</text>
</comment>
<dbReference type="InterPro" id="IPR038591">
    <property type="entry name" value="NolW-like_sf"/>
</dbReference>
<gene>
    <name evidence="15" type="ORF">EV690_0421</name>
</gene>
<sequence length="687" mass="73878">MKKGTKALCQALFIGVWLLVSIPVMAADYSANFKQTDITEFINTVGRNLHKTIIIDPSIHGKVNVRSYNMLSEKQYYQFFLNVLQVYGLATVDMPDGVIKVVPAQTAKSAAIPLASAKHPGQGDEMVTRIVPVSNVSVKELTPILRQLSDASGSSNVIHYAPSNVMMITGRAAVVNRMVEIIHQVDQSDDQHVDVVRLKYAAASEIVRVVDSVLSKTDTRDQPSSLVPSVVADERTNSVLISGNPKARARIAHLINQLDSELQSYGNTRVFYLKYAHAKDLVKVLKGVSQTINEQQNKAKGGKSASTSGSDSNFSIEAFDDTNSLVITAKPQTMRSLSKVINQLDIRRAQVHVEAMIVEVADTSGANLGVQWVTPGGGTQFSNGSSVPVSSVAQGIFNARSTTATTYNSNGTSTSTSSSGDVSDLASALSGVQGAIVGFYKGGWGALIQASKTDSRTNVLATPSITTLDNQQASFLVGEEVPIKTGSTTGSDNSNPFTTVERKEVGIKLTVTPQINDGNAVQLKIKQEVSKVNGQTAVDVTFSKRELNTTVLVNNNQTLVLSGLIDNEVEQSVSKVPLLGDIPYLGALFRSKSSEQVKRNLMIFIRPTIVSDSQTAGSLSARKYTAIRALELYRKDQGIMLLPGHEQPVLPTFGTQEQVPQAVQKYMNKMKKSTGAGHSLAPGLTHE</sequence>